<dbReference type="AlphaFoldDB" id="A0A545TLB4"/>
<dbReference type="EMBL" id="VHSG01000013">
    <property type="protein sequence ID" value="TQV78013.1"/>
    <property type="molecule type" value="Genomic_DNA"/>
</dbReference>
<evidence type="ECO:0000259" key="2">
    <source>
        <dbReference type="Pfam" id="PF12835"/>
    </source>
</evidence>
<accession>A0A545TLB4</accession>
<dbReference type="InterPro" id="IPR013762">
    <property type="entry name" value="Integrase-like_cat_sf"/>
</dbReference>
<reference evidence="3 4" key="1">
    <citation type="submission" date="2019-06" db="EMBL/GenBank/DDBJ databases">
        <title>Whole genome sequence for Cellvibrionaceae sp. R142.</title>
        <authorList>
            <person name="Wang G."/>
        </authorList>
    </citation>
    <scope>NUCLEOTIDE SEQUENCE [LARGE SCALE GENOMIC DNA]</scope>
    <source>
        <strain evidence="3 4">R142</strain>
    </source>
</reference>
<dbReference type="GO" id="GO:0003677">
    <property type="term" value="F:DNA binding"/>
    <property type="evidence" value="ECO:0007669"/>
    <property type="project" value="InterPro"/>
</dbReference>
<organism evidence="3 4">
    <name type="scientific">Exilibacterium tricleocarpae</name>
    <dbReference type="NCBI Taxonomy" id="2591008"/>
    <lineage>
        <taxon>Bacteria</taxon>
        <taxon>Pseudomonadati</taxon>
        <taxon>Pseudomonadota</taxon>
        <taxon>Gammaproteobacteria</taxon>
        <taxon>Cellvibrionales</taxon>
        <taxon>Cellvibrionaceae</taxon>
        <taxon>Exilibacterium</taxon>
    </lineage>
</organism>
<dbReference type="GO" id="GO:0015074">
    <property type="term" value="P:DNA integration"/>
    <property type="evidence" value="ECO:0007669"/>
    <property type="project" value="InterPro"/>
</dbReference>
<evidence type="ECO:0000313" key="4">
    <source>
        <dbReference type="Proteomes" id="UP000319732"/>
    </source>
</evidence>
<protein>
    <submittedName>
        <fullName evidence="3">Integrase</fullName>
    </submittedName>
</protein>
<dbReference type="InterPro" id="IPR024456">
    <property type="entry name" value="Integrase_catalytic_putative"/>
</dbReference>
<evidence type="ECO:0000256" key="1">
    <source>
        <dbReference type="ARBA" id="ARBA00023172"/>
    </source>
</evidence>
<keyword evidence="1" id="KW-0233">DNA recombination</keyword>
<evidence type="ECO:0000313" key="3">
    <source>
        <dbReference type="EMBL" id="TQV78013.1"/>
    </source>
</evidence>
<dbReference type="RefSeq" id="WP_142904792.1">
    <property type="nucleotide sequence ID" value="NZ_ML660094.1"/>
</dbReference>
<dbReference type="Proteomes" id="UP000319732">
    <property type="component" value="Unassembled WGS sequence"/>
</dbReference>
<dbReference type="Pfam" id="PF12835">
    <property type="entry name" value="Integrase_1"/>
    <property type="match status" value="1"/>
</dbReference>
<comment type="caution">
    <text evidence="3">The sequence shown here is derived from an EMBL/GenBank/DDBJ whole genome shotgun (WGS) entry which is preliminary data.</text>
</comment>
<sequence length="315" mass="34808">MGKLGGNRNFGYGKQLAWAGKNALMDRYGQGHFGTRATHEERWCQFVHYLKGLNIKDARQIDHGTIQQYGTRLRTQVSAGKVSVAYAQNLLSTVNVVLQAMRKDTVLLLSPSVVGERCNVRSTVPASYERTVLASPIAALNSKGEQRVALVAALSRDFGLRFMEASLLNCKQALKQANRLGRINITLGTKGGRGKGVDRWVPVNSNTLNTLKAAADLQGKANNLVPENRTYAQWRDHANSQWRNVPKTAPIKGFHDMRAAYACERYQYITGYPAPVIAGQRLASKDIDRQARSVIAQQLGHNRRDVVSSYIGSAQ</sequence>
<dbReference type="GO" id="GO:0006310">
    <property type="term" value="P:DNA recombination"/>
    <property type="evidence" value="ECO:0007669"/>
    <property type="project" value="UniProtKB-KW"/>
</dbReference>
<dbReference type="InterPro" id="IPR011010">
    <property type="entry name" value="DNA_brk_join_enz"/>
</dbReference>
<proteinExistence type="predicted"/>
<dbReference type="Gene3D" id="1.10.443.10">
    <property type="entry name" value="Intergrase catalytic core"/>
    <property type="match status" value="1"/>
</dbReference>
<gene>
    <name evidence="3" type="ORF">FKG94_13075</name>
</gene>
<feature type="domain" description="Integrase catalytic" evidence="2">
    <location>
        <begin position="136"/>
        <end position="264"/>
    </location>
</feature>
<dbReference type="OrthoDB" id="5394387at2"/>
<name>A0A545TLB4_9GAMM</name>
<dbReference type="SUPFAM" id="SSF56349">
    <property type="entry name" value="DNA breaking-rejoining enzymes"/>
    <property type="match status" value="1"/>
</dbReference>
<keyword evidence="4" id="KW-1185">Reference proteome</keyword>